<feature type="transmembrane region" description="Helical" evidence="1">
    <location>
        <begin position="586"/>
        <end position="604"/>
    </location>
</feature>
<accession>A0A2K5AQQ2</accession>
<dbReference type="AlphaFoldDB" id="A0A2K5AQQ2"/>
<gene>
    <name evidence="3" type="ORF">NCAV_0774</name>
</gene>
<dbReference type="KEGG" id="ncv:NCAV_0774"/>
<name>A0A2K5AQQ2_9ARCH</name>
<protein>
    <recommendedName>
        <fullName evidence="2">DUF2070 domain-containing protein</fullName>
    </recommendedName>
</protein>
<organism evidence="3 4">
    <name type="scientific">Candidatus Nitrosocaldus cavascurensis</name>
    <dbReference type="NCBI Taxonomy" id="2058097"/>
    <lineage>
        <taxon>Archaea</taxon>
        <taxon>Nitrososphaerota</taxon>
        <taxon>Nitrososphaeria</taxon>
        <taxon>Candidatus Nitrosocaldales</taxon>
        <taxon>Candidatus Nitrosocaldaceae</taxon>
        <taxon>Candidatus Nitrosocaldus</taxon>
    </lineage>
</organism>
<evidence type="ECO:0000259" key="2">
    <source>
        <dbReference type="Pfam" id="PF09843"/>
    </source>
</evidence>
<dbReference type="RefSeq" id="WP_103287279.1">
    <property type="nucleotide sequence ID" value="NZ_LT981265.1"/>
</dbReference>
<evidence type="ECO:0000256" key="1">
    <source>
        <dbReference type="SAM" id="Phobius"/>
    </source>
</evidence>
<keyword evidence="1" id="KW-0812">Transmembrane</keyword>
<keyword evidence="4" id="KW-1185">Reference proteome</keyword>
<feature type="transmembrane region" description="Helical" evidence="1">
    <location>
        <begin position="76"/>
        <end position="100"/>
    </location>
</feature>
<dbReference type="InterPro" id="IPR019204">
    <property type="entry name" value="DUF2070_membrane"/>
</dbReference>
<dbReference type="GeneID" id="41594836"/>
<feature type="transmembrane region" description="Helical" evidence="1">
    <location>
        <begin position="134"/>
        <end position="151"/>
    </location>
</feature>
<feature type="transmembrane region" description="Helical" evidence="1">
    <location>
        <begin position="45"/>
        <end position="64"/>
    </location>
</feature>
<reference evidence="4" key="1">
    <citation type="submission" date="2018-01" db="EMBL/GenBank/DDBJ databases">
        <authorList>
            <person name="Kerou L M."/>
        </authorList>
    </citation>
    <scope>NUCLEOTIDE SEQUENCE [LARGE SCALE GENOMIC DNA]</scope>
    <source>
        <strain evidence="4">SCU2</strain>
    </source>
</reference>
<feature type="domain" description="DUF2070" evidence="2">
    <location>
        <begin position="10"/>
        <end position="598"/>
    </location>
</feature>
<feature type="transmembrane region" description="Helical" evidence="1">
    <location>
        <begin position="163"/>
        <end position="180"/>
    </location>
</feature>
<feature type="transmembrane region" description="Helical" evidence="1">
    <location>
        <begin position="21"/>
        <end position="39"/>
    </location>
</feature>
<dbReference type="Pfam" id="PF09843">
    <property type="entry name" value="DUF2070"/>
    <property type="match status" value="1"/>
</dbReference>
<feature type="transmembrane region" description="Helical" evidence="1">
    <location>
        <begin position="106"/>
        <end position="127"/>
    </location>
</feature>
<dbReference type="Proteomes" id="UP000236248">
    <property type="component" value="Chromosome NCAV"/>
</dbReference>
<evidence type="ECO:0000313" key="3">
    <source>
        <dbReference type="EMBL" id="SPC33955.1"/>
    </source>
</evidence>
<evidence type="ECO:0000313" key="4">
    <source>
        <dbReference type="Proteomes" id="UP000236248"/>
    </source>
</evidence>
<dbReference type="EMBL" id="LT981265">
    <property type="protein sequence ID" value="SPC33955.1"/>
    <property type="molecule type" value="Genomic_DNA"/>
</dbReference>
<sequence>MDSVSRIHRRFSLTLINPSSHKTSLLISLACISVIAYTVDADLLLIPIALGIALLLFRIDYLLLKDHPVAKLSKVYHTNAFAFMLWLAVLILSILLVAMLGNHDTLLIEGMVFAVALRLCIFTSVFGSSLKRSALIAPITPMAMLLLLLPYDAIIQMLDTPTLATSMAVIGIAVVWCIMADRSGRPRVESTFRLLQAYLLAWTERDARLMESIMASKAEQSTVSTKILAFRREHDDAHAIGRSSKSDSMYDMLMLPDVHPGPFYPVGGSNLPYDIHARYTATVAVMHGISDHSSNLPSRDEVERFIDSLAEYSIVEQGSTCTASVEVQVNNARVTGIAFGRVALLLLSSARGMDDLPKSIRDEVEHYAFEHGFKDLLIVDAHNCMGDDLSSEEINDMIDACKRTLNALTEMGQHRFRVGVARAWHESDDIGPAGMSAIAVLIVDGSSNSNSNSSSNGSSSNHNGLLILWVDANNAVKGLSAYLEQSIRREVVASNNSNLYVMLCTSDTHYTSGKARNRMGYFPLGSVTNRDELRSMLVSLSKDALASATDAVYEARVSRTLVKIMGDEQFSNYSYALDRAMSITKASITASILVFIVMMLSTFLTF</sequence>
<keyword evidence="1" id="KW-1133">Transmembrane helix</keyword>
<proteinExistence type="predicted"/>
<keyword evidence="1" id="KW-0472">Membrane</keyword>